<name>A0A212QQL0_9CHLR</name>
<dbReference type="OrthoDB" id="9787729at2"/>
<gene>
    <name evidence="3" type="ORF">SAMN02746019_00003950</name>
</gene>
<evidence type="ECO:0000313" key="3">
    <source>
        <dbReference type="EMBL" id="SNB61762.1"/>
    </source>
</evidence>
<evidence type="ECO:0000259" key="2">
    <source>
        <dbReference type="Pfam" id="PF01058"/>
    </source>
</evidence>
<accession>A0A212QQL0</accession>
<dbReference type="Proteomes" id="UP000197025">
    <property type="component" value="Unassembled WGS sequence"/>
</dbReference>
<dbReference type="GO" id="GO:0051536">
    <property type="term" value="F:iron-sulfur cluster binding"/>
    <property type="evidence" value="ECO:0007669"/>
    <property type="project" value="InterPro"/>
</dbReference>
<sequence>MSKPKVAFYWCASCGGCEEAIVDLAEEILQVVEAVEIAFWPVALDFKREDVERLADGELAAAFINGAIRTSEQVEMAHLLRAKARLLIAFGSCSHMGGVPGLANLFDREEILRYVYEEAPTVHNPQRVRPETRIEVDEGLLTLPAFDEAVRTLDQTVEVDYYLPGCPPPVGLIRSALQALLEGQLPPRGSVLAPDVALCAECPRKPTKPERLALKDLKRPHQVLIDPQTCLLAQGIICLGPATRSGCGAACIQGNMPCTGCLGPTSRVLDGGAKALSALASLLDATEEAEIERILEGIPDPVGLFYRYSLPASLLHRRAGNGRRVQEGRTR</sequence>
<evidence type="ECO:0000313" key="4">
    <source>
        <dbReference type="Proteomes" id="UP000197025"/>
    </source>
</evidence>
<dbReference type="EMBL" id="FYEK01000018">
    <property type="protein sequence ID" value="SNB61762.1"/>
    <property type="molecule type" value="Genomic_DNA"/>
</dbReference>
<dbReference type="GO" id="GO:0016491">
    <property type="term" value="F:oxidoreductase activity"/>
    <property type="evidence" value="ECO:0007669"/>
    <property type="project" value="UniProtKB-KW"/>
</dbReference>
<dbReference type="InterPro" id="IPR051349">
    <property type="entry name" value="Hydrogenase_assoc-protein"/>
</dbReference>
<keyword evidence="1" id="KW-0560">Oxidoreductase</keyword>
<dbReference type="Pfam" id="PF01058">
    <property type="entry name" value="Oxidored_q6"/>
    <property type="match status" value="1"/>
</dbReference>
<feature type="domain" description="NADH:ubiquinone oxidoreductase-like 20kDa subunit" evidence="2">
    <location>
        <begin position="14"/>
        <end position="179"/>
    </location>
</feature>
<dbReference type="SUPFAM" id="SSF56770">
    <property type="entry name" value="HydA/Nqo6-like"/>
    <property type="match status" value="1"/>
</dbReference>
<proteinExistence type="predicted"/>
<evidence type="ECO:0000256" key="1">
    <source>
        <dbReference type="ARBA" id="ARBA00023002"/>
    </source>
</evidence>
<dbReference type="Gene3D" id="3.40.50.700">
    <property type="entry name" value="NADH:ubiquinone oxidoreductase-like, 20kDa subunit"/>
    <property type="match status" value="1"/>
</dbReference>
<dbReference type="InParanoid" id="A0A212QQL0"/>
<dbReference type="AlphaFoldDB" id="A0A212QQL0"/>
<protein>
    <submittedName>
        <fullName evidence="3">F420-non-reducing hydrogenase subunit G</fullName>
    </submittedName>
</protein>
<dbReference type="PANTHER" id="PTHR42845">
    <property type="entry name" value="COENZYME F420-REDUCING HYDROGENASE, GAMMA SUBUNIT"/>
    <property type="match status" value="1"/>
</dbReference>
<dbReference type="RefSeq" id="WP_088570586.1">
    <property type="nucleotide sequence ID" value="NZ_FYEK01000018.1"/>
</dbReference>
<reference evidence="4" key="1">
    <citation type="submission" date="2017-06" db="EMBL/GenBank/DDBJ databases">
        <authorList>
            <person name="Varghese N."/>
            <person name="Submissions S."/>
        </authorList>
    </citation>
    <scope>NUCLEOTIDE SEQUENCE [LARGE SCALE GENOMIC DNA]</scope>
    <source>
        <strain evidence="4">JAD2</strain>
    </source>
</reference>
<dbReference type="PANTHER" id="PTHR42845:SF2">
    <property type="entry name" value="F420-NON-REDUCING HYDROGENASE VHU SUBUNIT G"/>
    <property type="match status" value="1"/>
</dbReference>
<organism evidence="3 4">
    <name type="scientific">Thermoflexus hugenholtzii JAD2</name>
    <dbReference type="NCBI Taxonomy" id="877466"/>
    <lineage>
        <taxon>Bacteria</taxon>
        <taxon>Bacillati</taxon>
        <taxon>Chloroflexota</taxon>
        <taxon>Thermoflexia</taxon>
        <taxon>Thermoflexales</taxon>
        <taxon>Thermoflexaceae</taxon>
        <taxon>Thermoflexus</taxon>
    </lineage>
</organism>
<dbReference type="InterPro" id="IPR006137">
    <property type="entry name" value="NADH_UbQ_OxRdtase-like_20kDa"/>
</dbReference>
<dbReference type="InterPro" id="IPR037024">
    <property type="entry name" value="NiFe_Hase_small_N_sf"/>
</dbReference>
<keyword evidence="4" id="KW-1185">Reference proteome</keyword>